<evidence type="ECO:0000256" key="1">
    <source>
        <dbReference type="SAM" id="MobiDB-lite"/>
    </source>
</evidence>
<sequence>MQAAVGGRAVASPDCSGVFPPALRPFRVPAAFDPGLGMTSLFLRRFGLALLLGLLAPWASAAQLNAIVSRYSAAEFAGAVAQFQRGNPQWQISARTPEQLAELDEPALRTWLGEGRALLGVGLFGAEVERLGPLLGQVAPADSFLMHSEHALVQLSRSRGRPLFAVRETVETLGRLRPQGELAGWIARQQAEHPAQAEWIAARSYWQAGGVDNIAGLLAWLAARHDDAVAVPAVQARPPLRFYQRGALRAEAELTFAADGLVALIDHGRADRAGDRELSDAFCQRLESRGLACVSLFADWGPGSVEAVRWLKEGRHPPLAAIVVLQDFVVGGGEGREEVTGLFEQLNVPVLKGLRLEDRDETGWQLSGDGLARDKVHYQLAMPELQGSSQATVLAAWHERQEDPRSGIRFGVAAPLPAQLDAFAARLQRWRTLQQRANADKRLAIVYYNHPPGRHNIGADNLDVPQSLFEILTRLKAEGYDTGPLPASPAALLDLLQERGVNLPEQGDALAAMADKVQTLSGEDYRRWFATLPAALQAEMVQGPLGYWHAQLRRALDSGRSEIARGLFENGSGELHHVLDGVVHPARSRALDLLAQLETLYRAALEAPGQADWAQAEALVLALAATGIEGLRGWGEAPGRVMVQGERLLLPGLRFGKVFVGPQPPRGWEIDQELLHANLVFPPPHQYLAFYHWLRDGFRADALIHLGRHSTYEFLPRRRAGLSDEDYPMQVVGDLPSIYPYIVDGVGEGIQAKRRGLAVMIDHLTPPLVATPLYDDLLRLRQLIESFEAGSGQVDGPARRATIAEIRRLIGSSGLEPELRQSMAEPLAARGIGFEQADDDLLVHELGHYLTAIQERFMPMGLHVFGKPWQPEAVDTLIKSMGAGGEAFRPALVDSPRAEMAALLNALDGRFVAPGKGNDPIRTPEALPTGRNFHALDSSLLPSRIGWRIGSEMAAKARARPLPADGREAVILWASDTVRDEGAMIAFGLELLGVEPQWNSRGIVEGIRLRELAPGEQRRDLLFTTSGLFRDLYADQLALLERAVLLALNASAERIRRDYPALRPALAEALAPLAGAGEAGSESLDGNRVAAHWIEGAAERLKAGLSAGEAGRLAALRLFGVAPGAYGAGINRLVERSGSWQERGELARAYVTRMGHAYGLAQQGEAAQAAFADNLKQVRRTYLGRSSNLYGLMDNNDAFDYLGGLSLAVEQLSGQVPENFVAWHNDPAQVRLQPLAQALLAELRGRFLNPAWIEALMRHDYAGARTMGSEFLEYLWGWQVTNPEIIGDSAWEEVKAVYLDDRYQLGLDDFLEQGQNVHVKSNMLALMLVAIHKGFWQADAATVRQLGEQFARLVDAHGLPGSGHTRSDHPMLQWLLPQLPAELRAGLESRLQAAQLPATEASAPNTLSELQPAAQDEATEQGAQAKADDAGEGAAQAADERLWLALAGLALLLGLGIWRGRGPRVAKGV</sequence>
<dbReference type="CDD" id="cd10150">
    <property type="entry name" value="CobN_like"/>
    <property type="match status" value="1"/>
</dbReference>
<dbReference type="Pfam" id="PF02514">
    <property type="entry name" value="CobN-Mg_chel"/>
    <property type="match status" value="3"/>
</dbReference>
<evidence type="ECO:0000313" key="3">
    <source>
        <dbReference type="EMBL" id="SEJ27433.1"/>
    </source>
</evidence>
<dbReference type="STRING" id="170623.SAMN04244579_03750"/>
<reference evidence="3 4" key="1">
    <citation type="submission" date="2016-10" db="EMBL/GenBank/DDBJ databases">
        <authorList>
            <person name="de Groot N.N."/>
        </authorList>
    </citation>
    <scope>NUCLEOTIDE SEQUENCE [LARGE SCALE GENOMIC DNA]</scope>
    <source>
        <strain evidence="3 4">DSM 1041</strain>
    </source>
</reference>
<dbReference type="EMBL" id="FNYO01000062">
    <property type="protein sequence ID" value="SEJ27433.1"/>
    <property type="molecule type" value="Genomic_DNA"/>
</dbReference>
<feature type="domain" description="CobN/magnesium chelatase" evidence="2">
    <location>
        <begin position="889"/>
        <end position="1342"/>
    </location>
</feature>
<dbReference type="PANTHER" id="PTHR44119:SF4">
    <property type="entry name" value="AEROBIC COBALTOCHELATASE SUBUNIT COBN"/>
    <property type="match status" value="1"/>
</dbReference>
<organism evidence="3 4">
    <name type="scientific">Azotobacter beijerinckii</name>
    <dbReference type="NCBI Taxonomy" id="170623"/>
    <lineage>
        <taxon>Bacteria</taxon>
        <taxon>Pseudomonadati</taxon>
        <taxon>Pseudomonadota</taxon>
        <taxon>Gammaproteobacteria</taxon>
        <taxon>Pseudomonadales</taxon>
        <taxon>Pseudomonadaceae</taxon>
        <taxon>Azotobacter</taxon>
    </lineage>
</organism>
<protein>
    <submittedName>
        <fullName evidence="3">Cobaltochelatase CobN subunit</fullName>
    </submittedName>
</protein>
<evidence type="ECO:0000259" key="2">
    <source>
        <dbReference type="Pfam" id="PF02514"/>
    </source>
</evidence>
<name>A0A1H6XE77_9GAMM</name>
<feature type="domain" description="CobN/magnesium chelatase" evidence="2">
    <location>
        <begin position="633"/>
        <end position="882"/>
    </location>
</feature>
<feature type="region of interest" description="Disordered" evidence="1">
    <location>
        <begin position="1413"/>
        <end position="1432"/>
    </location>
</feature>
<evidence type="ECO:0000313" key="4">
    <source>
        <dbReference type="Proteomes" id="UP000199005"/>
    </source>
</evidence>
<dbReference type="InterPro" id="IPR003672">
    <property type="entry name" value="CobN/Mg_chltase"/>
</dbReference>
<feature type="domain" description="CobN/magnesium chelatase" evidence="2">
    <location>
        <begin position="204"/>
        <end position="542"/>
    </location>
</feature>
<dbReference type="PANTHER" id="PTHR44119">
    <property type="entry name" value="MAGNESIUM-CHELATASE SUBUNIT CHLH, CHLOROPLASTIC"/>
    <property type="match status" value="1"/>
</dbReference>
<gene>
    <name evidence="3" type="ORF">SAMN04244579_03750</name>
</gene>
<accession>A0A1H6XE77</accession>
<proteinExistence type="predicted"/>
<dbReference type="Proteomes" id="UP000199005">
    <property type="component" value="Unassembled WGS sequence"/>
</dbReference>